<dbReference type="GO" id="GO:0019843">
    <property type="term" value="F:rRNA binding"/>
    <property type="evidence" value="ECO:0007669"/>
    <property type="project" value="UniProtKB-UniRule"/>
</dbReference>
<dbReference type="NCBIfam" id="TIGR00166">
    <property type="entry name" value="S6"/>
    <property type="match status" value="1"/>
</dbReference>
<comment type="similarity">
    <text evidence="1 3">Belongs to the bacterial ribosomal protein bS6 family.</text>
</comment>
<sequence length="165" mass="18466">MEEKTTTQKESVRLYELGFILNPQIEEARVGEEAAKIKAVIESDGGVIVAEELPKYRALSYTMIKRLASGNKRVSSGYFGWVKFESEADSLSSIDAAAKNNENIIRYIMIKTVKDSMYVQRSYGVRKMFQPSAFKPVEGVSAERKAVSDEELDKSIEKLVAEVGK</sequence>
<proteinExistence type="inferred from homology"/>
<evidence type="ECO:0000256" key="2">
    <source>
        <dbReference type="ARBA" id="ARBA00035294"/>
    </source>
</evidence>
<gene>
    <name evidence="3" type="primary">rpsF</name>
    <name evidence="4" type="ORF">A3G59_03360</name>
</gene>
<accession>A0A1G2PD35</accession>
<dbReference type="SUPFAM" id="SSF54995">
    <property type="entry name" value="Ribosomal protein S6"/>
    <property type="match status" value="1"/>
</dbReference>
<dbReference type="AlphaFoldDB" id="A0A1G2PD35"/>
<dbReference type="InterPro" id="IPR035980">
    <property type="entry name" value="Ribosomal_bS6_sf"/>
</dbReference>
<comment type="function">
    <text evidence="3">Binds together with bS18 to 16S ribosomal RNA.</text>
</comment>
<dbReference type="GO" id="GO:1990904">
    <property type="term" value="C:ribonucleoprotein complex"/>
    <property type="evidence" value="ECO:0007669"/>
    <property type="project" value="UniProtKB-KW"/>
</dbReference>
<protein>
    <recommendedName>
        <fullName evidence="2 3">Small ribosomal subunit protein bS6</fullName>
    </recommendedName>
</protein>
<evidence type="ECO:0000313" key="5">
    <source>
        <dbReference type="Proteomes" id="UP000176881"/>
    </source>
</evidence>
<keyword evidence="3 4" id="KW-0689">Ribosomal protein</keyword>
<dbReference type="Gene3D" id="3.30.70.60">
    <property type="match status" value="1"/>
</dbReference>
<dbReference type="STRING" id="1802335.A3G59_03360"/>
<reference evidence="4 5" key="1">
    <citation type="journal article" date="2016" name="Nat. Commun.">
        <title>Thousands of microbial genomes shed light on interconnected biogeochemical processes in an aquifer system.</title>
        <authorList>
            <person name="Anantharaman K."/>
            <person name="Brown C.T."/>
            <person name="Hug L.A."/>
            <person name="Sharon I."/>
            <person name="Castelle C.J."/>
            <person name="Probst A.J."/>
            <person name="Thomas B.C."/>
            <person name="Singh A."/>
            <person name="Wilkins M.J."/>
            <person name="Karaoz U."/>
            <person name="Brodie E.L."/>
            <person name="Williams K.H."/>
            <person name="Hubbard S.S."/>
            <person name="Banfield J.F."/>
        </authorList>
    </citation>
    <scope>NUCLEOTIDE SEQUENCE [LARGE SCALE GENOMIC DNA]</scope>
</reference>
<dbReference type="GO" id="GO:0005840">
    <property type="term" value="C:ribosome"/>
    <property type="evidence" value="ECO:0007669"/>
    <property type="project" value="UniProtKB-KW"/>
</dbReference>
<dbReference type="GO" id="GO:0003735">
    <property type="term" value="F:structural constituent of ribosome"/>
    <property type="evidence" value="ECO:0007669"/>
    <property type="project" value="InterPro"/>
</dbReference>
<organism evidence="4 5">
    <name type="scientific">Candidatus Taylorbacteria bacterium RIFCSPLOWO2_12_FULL_47_20</name>
    <dbReference type="NCBI Taxonomy" id="1802335"/>
    <lineage>
        <taxon>Bacteria</taxon>
        <taxon>Candidatus Tayloriibacteriota</taxon>
    </lineage>
</organism>
<comment type="caution">
    <text evidence="4">The sequence shown here is derived from an EMBL/GenBank/DDBJ whole genome shotgun (WGS) entry which is preliminary data.</text>
</comment>
<dbReference type="EMBL" id="MHSN01000003">
    <property type="protein sequence ID" value="OHA45629.1"/>
    <property type="molecule type" value="Genomic_DNA"/>
</dbReference>
<dbReference type="Pfam" id="PF01250">
    <property type="entry name" value="Ribosomal_S6"/>
    <property type="match status" value="1"/>
</dbReference>
<dbReference type="InterPro" id="IPR014717">
    <property type="entry name" value="Transl_elong_EF1B/ribsomal_bS6"/>
</dbReference>
<keyword evidence="3" id="KW-0694">RNA-binding</keyword>
<dbReference type="InterPro" id="IPR020814">
    <property type="entry name" value="Ribosomal_S6_plastid/chlpt"/>
</dbReference>
<keyword evidence="3" id="KW-0687">Ribonucleoprotein</keyword>
<dbReference type="Proteomes" id="UP000176881">
    <property type="component" value="Unassembled WGS sequence"/>
</dbReference>
<dbReference type="GO" id="GO:0006412">
    <property type="term" value="P:translation"/>
    <property type="evidence" value="ECO:0007669"/>
    <property type="project" value="UniProtKB-UniRule"/>
</dbReference>
<dbReference type="HAMAP" id="MF_00360">
    <property type="entry name" value="Ribosomal_bS6"/>
    <property type="match status" value="1"/>
</dbReference>
<dbReference type="CDD" id="cd00473">
    <property type="entry name" value="bS6"/>
    <property type="match status" value="1"/>
</dbReference>
<evidence type="ECO:0000256" key="1">
    <source>
        <dbReference type="ARBA" id="ARBA00009512"/>
    </source>
</evidence>
<evidence type="ECO:0000256" key="3">
    <source>
        <dbReference type="HAMAP-Rule" id="MF_00360"/>
    </source>
</evidence>
<dbReference type="InterPro" id="IPR000529">
    <property type="entry name" value="Ribosomal_bS6"/>
</dbReference>
<name>A0A1G2PD35_9BACT</name>
<keyword evidence="3" id="KW-0699">rRNA-binding</keyword>
<evidence type="ECO:0000313" key="4">
    <source>
        <dbReference type="EMBL" id="OHA45629.1"/>
    </source>
</evidence>